<dbReference type="InterPro" id="IPR009097">
    <property type="entry name" value="Cyclic_Pdiesterase"/>
</dbReference>
<gene>
    <name evidence="1" type="ORF">MKK62_13245</name>
</gene>
<name>A0ABY3VDH2_9MYCO</name>
<accession>A0ABY3VDH2</accession>
<dbReference type="SUPFAM" id="SSF55144">
    <property type="entry name" value="LigT-like"/>
    <property type="match status" value="1"/>
</dbReference>
<sequence>MVHSVELLFDADTEARLRQVWDELDAADLPSRLPAGRPHVTVAVAERIAPDVDELLLSVARKLPVSCSVGAPVFFGQSNAVLARLIVPTAELLALHADVHRICGPFLLPGPLPRSLPGQWTAHVTLARRIERAQLGPVLRLAGQPPDIHGRLAALRRWDGTARVEYPIG</sequence>
<dbReference type="EMBL" id="CP092488">
    <property type="protein sequence ID" value="UMB67496.1"/>
    <property type="molecule type" value="Genomic_DNA"/>
</dbReference>
<proteinExistence type="predicted"/>
<organism evidence="1 2">
    <name type="scientific">Mycobacterium paraterrae</name>
    <dbReference type="NCBI Taxonomy" id="577492"/>
    <lineage>
        <taxon>Bacteria</taxon>
        <taxon>Bacillati</taxon>
        <taxon>Actinomycetota</taxon>
        <taxon>Actinomycetes</taxon>
        <taxon>Mycobacteriales</taxon>
        <taxon>Mycobacteriaceae</taxon>
        <taxon>Mycobacterium</taxon>
    </lineage>
</organism>
<keyword evidence="2" id="KW-1185">Reference proteome</keyword>
<dbReference type="Proteomes" id="UP001055336">
    <property type="component" value="Chromosome"/>
</dbReference>
<protein>
    <submittedName>
        <fullName evidence="1">2'-5' RNA ligase family protein</fullName>
    </submittedName>
</protein>
<dbReference type="Pfam" id="PF13563">
    <property type="entry name" value="2_5_RNA_ligase2"/>
    <property type="match status" value="1"/>
</dbReference>
<evidence type="ECO:0000313" key="2">
    <source>
        <dbReference type="Proteomes" id="UP001055336"/>
    </source>
</evidence>
<reference evidence="1" key="1">
    <citation type="submission" date="2022-08" db="EMBL/GenBank/DDBJ databases">
        <title>Whole genome sequencing of non-tuberculosis mycobacteria type-strains.</title>
        <authorList>
            <person name="Igarashi Y."/>
            <person name="Osugi A."/>
            <person name="Mitarai S."/>
        </authorList>
    </citation>
    <scope>NUCLEOTIDE SEQUENCE</scope>
    <source>
        <strain evidence="1">DSM 45127</strain>
    </source>
</reference>
<dbReference type="RefSeq" id="WP_240257958.1">
    <property type="nucleotide sequence ID" value="NZ_CP092488.2"/>
</dbReference>
<dbReference type="GO" id="GO:0016874">
    <property type="term" value="F:ligase activity"/>
    <property type="evidence" value="ECO:0007669"/>
    <property type="project" value="UniProtKB-KW"/>
</dbReference>
<keyword evidence="1" id="KW-0436">Ligase</keyword>
<evidence type="ECO:0000313" key="1">
    <source>
        <dbReference type="EMBL" id="UMB67496.1"/>
    </source>
</evidence>
<dbReference type="Gene3D" id="3.90.1140.10">
    <property type="entry name" value="Cyclic phosphodiesterase"/>
    <property type="match status" value="1"/>
</dbReference>